<comment type="function">
    <text evidence="8">Catalyzes the ATP-dependent amidation of deamido-NAD to form NAD. Uses ammonia as a nitrogen source.</text>
</comment>
<feature type="binding site" description="in other chain" evidence="8">
    <location>
        <position position="794"/>
    </location>
    <ligand>
        <name>deamido-NAD(+)</name>
        <dbReference type="ChEBI" id="CHEBI:58437"/>
        <note>ligand shared between two neighboring subunits</note>
    </ligand>
</feature>
<feature type="compositionally biased region" description="Basic residues" evidence="11">
    <location>
        <begin position="209"/>
        <end position="224"/>
    </location>
</feature>
<dbReference type="Proteomes" id="UP000061432">
    <property type="component" value="Chromosome"/>
</dbReference>
<feature type="compositionally biased region" description="Basic residues" evidence="11">
    <location>
        <begin position="520"/>
        <end position="530"/>
    </location>
</feature>
<feature type="binding site" evidence="8">
    <location>
        <position position="664"/>
    </location>
    <ligand>
        <name>Mg(2+)</name>
        <dbReference type="ChEBI" id="CHEBI:18420"/>
    </ligand>
</feature>
<organism evidence="13 14">
    <name type="scientific">Methylobacterium aquaticum</name>
    <dbReference type="NCBI Taxonomy" id="270351"/>
    <lineage>
        <taxon>Bacteria</taxon>
        <taxon>Pseudomonadati</taxon>
        <taxon>Pseudomonadota</taxon>
        <taxon>Alphaproteobacteria</taxon>
        <taxon>Hyphomicrobiales</taxon>
        <taxon>Methylobacteriaceae</taxon>
        <taxon>Methylobacterium</taxon>
    </lineage>
</organism>
<dbReference type="EMBL" id="AP014704">
    <property type="protein sequence ID" value="BAQ48285.1"/>
    <property type="molecule type" value="Genomic_DNA"/>
</dbReference>
<evidence type="ECO:0000256" key="4">
    <source>
        <dbReference type="ARBA" id="ARBA00022741"/>
    </source>
</evidence>
<feature type="compositionally biased region" description="Low complexity" evidence="11">
    <location>
        <begin position="396"/>
        <end position="405"/>
    </location>
</feature>
<feature type="compositionally biased region" description="Low complexity" evidence="11">
    <location>
        <begin position="7"/>
        <end position="49"/>
    </location>
</feature>
<feature type="compositionally biased region" description="Basic residues" evidence="11">
    <location>
        <begin position="114"/>
        <end position="137"/>
    </location>
</feature>
<dbReference type="GO" id="GO:0009435">
    <property type="term" value="P:NAD+ biosynthetic process"/>
    <property type="evidence" value="ECO:0007669"/>
    <property type="project" value="UniProtKB-UniRule"/>
</dbReference>
<evidence type="ECO:0000256" key="10">
    <source>
        <dbReference type="RuleBase" id="RU003812"/>
    </source>
</evidence>
<feature type="compositionally biased region" description="Basic residues" evidence="11">
    <location>
        <begin position="276"/>
        <end position="294"/>
    </location>
</feature>
<dbReference type="HAMAP" id="MF_00193">
    <property type="entry name" value="NadE_ammonia_dep"/>
    <property type="match status" value="1"/>
</dbReference>
<evidence type="ECO:0000313" key="13">
    <source>
        <dbReference type="EMBL" id="BAQ48285.1"/>
    </source>
</evidence>
<evidence type="ECO:0000256" key="1">
    <source>
        <dbReference type="ARBA" id="ARBA00005859"/>
    </source>
</evidence>
<dbReference type="STRING" id="270351.Maq22A_c27200"/>
<dbReference type="PATRIC" id="fig|270351.10.peg.5216"/>
<evidence type="ECO:0000256" key="9">
    <source>
        <dbReference type="RuleBase" id="RU003811"/>
    </source>
</evidence>
<keyword evidence="7 8" id="KW-0520">NAD</keyword>
<evidence type="ECO:0000256" key="6">
    <source>
        <dbReference type="ARBA" id="ARBA00022842"/>
    </source>
</evidence>
<keyword evidence="2 8" id="KW-0436">Ligase</keyword>
<reference evidence="14" key="2">
    <citation type="submission" date="2015-01" db="EMBL/GenBank/DDBJ databases">
        <title>Complete genome sequence of Methylobacterium aquaticum strain 22A.</title>
        <authorList>
            <person name="Tani A."/>
            <person name="Ogura Y."/>
            <person name="Hayashi T."/>
        </authorList>
    </citation>
    <scope>NUCLEOTIDE SEQUENCE [LARGE SCALE GENOMIC DNA]</scope>
    <source>
        <strain evidence="14">MA-22A</strain>
    </source>
</reference>
<dbReference type="InterPro" id="IPR014729">
    <property type="entry name" value="Rossmann-like_a/b/a_fold"/>
</dbReference>
<dbReference type="GO" id="GO:0005737">
    <property type="term" value="C:cytoplasm"/>
    <property type="evidence" value="ECO:0007669"/>
    <property type="project" value="InterPro"/>
</dbReference>
<comment type="pathway">
    <text evidence="8">Cofactor biosynthesis; NAD(+) biosynthesis; NAD(+) from deamido-NAD(+) (ammonia route): step 1/1.</text>
</comment>
<dbReference type="UniPathway" id="UPA00253">
    <property type="reaction ID" value="UER00333"/>
</dbReference>
<feature type="compositionally biased region" description="Basic and acidic residues" evidence="11">
    <location>
        <begin position="572"/>
        <end position="581"/>
    </location>
</feature>
<feature type="binding site" description="in other chain" evidence="8">
    <location>
        <position position="827"/>
    </location>
    <ligand>
        <name>deamido-NAD(+)</name>
        <dbReference type="ChEBI" id="CHEBI:58437"/>
        <note>ligand shared between two neighboring subunits</note>
    </ligand>
</feature>
<evidence type="ECO:0000256" key="7">
    <source>
        <dbReference type="ARBA" id="ARBA00023027"/>
    </source>
</evidence>
<gene>
    <name evidence="8 13" type="primary">nadE</name>
    <name evidence="13" type="ORF">Maq22A_c27200</name>
</gene>
<evidence type="ECO:0000259" key="12">
    <source>
        <dbReference type="Pfam" id="PF02540"/>
    </source>
</evidence>
<feature type="binding site" evidence="8">
    <location>
        <position position="843"/>
    </location>
    <ligand>
        <name>ATP</name>
        <dbReference type="ChEBI" id="CHEBI:30616"/>
    </ligand>
</feature>
<feature type="compositionally biased region" description="Low complexity" evidence="11">
    <location>
        <begin position="56"/>
        <end position="72"/>
    </location>
</feature>
<comment type="caution">
    <text evidence="8">Lacks conserved residue(s) required for the propagation of feature annotation.</text>
</comment>
<sequence length="940" mass="101207">MPSSSRPSCSATPRPTCPSTAPSSSTASSTRPASSNSSPSSRTVSASRSRMPRSCPPTSIRSPVSPISSPGNGRRRRPREEGSDAHRDLSPRQRPPAGRQGRARHARAAADLRRTRRPVRRPRGGAPGPRRRAGRPRGRPDGERLAGGGVAVRRPEGRRGAQPRQPDRQAGQARLHPAELRGARAPHPVRPRRRRGGTDRRRAEPRRDDRRRRGRGPARGRRVRVLPGAGAAAAAWRHRFRPRHARLHLRLHRPAQGGDDDAPQRRRGRDLDHRVPAQRRGRRRPLRPAARLRLRPLPGADGRQGRGPARAGALLRLSAGGPGADAGGGGHGPAPRSDDGRADPADALAGAGQRPDPALPHEHRRRPAGPAYRAAAAALSRRRALLDVRPDRVQALHLPAAGAPRRPARLGRPRDPEHAGAGRRRGGAAGSPARRRRAGDPRAPRHAGLLAGRGGDPRGPAAGLEPVGAGPPYRRPVLLRRGRVSLLRRPQGRHHQDARREGRPEGGRGRPARAAGDRRGGRRRPVRPRARAVDPGARGRLRPGPDRGRRDAPLPRPPRGLHGAPGGRVPRRAAEDRDRQDQPPARRRNPAGGLTMTPVLALASAAPPGASPAAAPSLPQPFTADALRLDAAAAVARITDALRRQVRGTLRKRGVVLGLSGGVDSSLCAALAVHAFGPDRVLGLMMPEHDSEDESLTLARAVADALGIPRLVEDIGPALEAMHGYARRDEAIRGVVPDYGPGWTSKVVIADPLDGAEYGISSLVVRAPGGETRKLRLRAEAYRAIIAATNMKQRTRKQIEYYHADRLNYAVVGTPNRLEYDQGFFVKNGDGAADVKPIAHLYKTQVYQLARHLGVPDAILARPPTTDTWSMPQTQEEFYFALPWRTMDLCLAGLSAGATHREIAACTGLAEDQVAEAARDIAAKRKATIPLHLPPLLVDD</sequence>
<dbReference type="AlphaFoldDB" id="A0A0C6FY78"/>
<dbReference type="Gene3D" id="3.40.50.620">
    <property type="entry name" value="HUPs"/>
    <property type="match status" value="1"/>
</dbReference>
<evidence type="ECO:0000256" key="8">
    <source>
        <dbReference type="HAMAP-Rule" id="MF_00193"/>
    </source>
</evidence>
<feature type="domain" description="NAD/GMP synthase" evidence="12">
    <location>
        <begin position="635"/>
        <end position="726"/>
    </location>
</feature>
<feature type="compositionally biased region" description="Basic and acidic residues" evidence="11">
    <location>
        <begin position="543"/>
        <end position="553"/>
    </location>
</feature>
<reference evidence="13 14" key="1">
    <citation type="journal article" date="2015" name="Genome Announc.">
        <title>Complete Genome Sequence of Methylobacterium aquaticum Strain 22A, Isolated from Racomitrium japonicum Moss.</title>
        <authorList>
            <person name="Tani A."/>
            <person name="Ogura Y."/>
            <person name="Hayashi T."/>
            <person name="Kimbara K."/>
        </authorList>
    </citation>
    <scope>NUCLEOTIDE SEQUENCE [LARGE SCALE GENOMIC DNA]</scope>
    <source>
        <strain evidence="13 14">MA-22A</strain>
    </source>
</reference>
<evidence type="ECO:0000313" key="14">
    <source>
        <dbReference type="Proteomes" id="UP000061432"/>
    </source>
</evidence>
<dbReference type="PANTHER" id="PTHR23090:SF9">
    <property type="entry name" value="GLUTAMINE-DEPENDENT NAD(+) SYNTHETASE"/>
    <property type="match status" value="1"/>
</dbReference>
<feature type="binding site" evidence="8">
    <location>
        <position position="814"/>
    </location>
    <ligand>
        <name>ATP</name>
        <dbReference type="ChEBI" id="CHEBI:30616"/>
    </ligand>
</feature>
<feature type="binding site" evidence="8">
    <location>
        <position position="819"/>
    </location>
    <ligand>
        <name>Mg(2+)</name>
        <dbReference type="ChEBI" id="CHEBI:18420"/>
    </ligand>
</feature>
<dbReference type="CDD" id="cd00553">
    <property type="entry name" value="NAD_synthase"/>
    <property type="match status" value="1"/>
</dbReference>
<dbReference type="InterPro" id="IPR022926">
    <property type="entry name" value="NH(3)-dep_NAD(+)_synth"/>
</dbReference>
<feature type="compositionally biased region" description="Basic and acidic residues" evidence="11">
    <location>
        <begin position="78"/>
        <end position="91"/>
    </location>
</feature>
<evidence type="ECO:0000256" key="2">
    <source>
        <dbReference type="ARBA" id="ARBA00022598"/>
    </source>
</evidence>
<evidence type="ECO:0000256" key="11">
    <source>
        <dbReference type="SAM" id="MobiDB-lite"/>
    </source>
</evidence>
<feature type="compositionally biased region" description="Gly residues" evidence="11">
    <location>
        <begin position="320"/>
        <end position="332"/>
    </location>
</feature>
<dbReference type="GO" id="GO:0003952">
    <property type="term" value="F:NAD+ synthase (glutamine-hydrolyzing) activity"/>
    <property type="evidence" value="ECO:0007669"/>
    <property type="project" value="InterPro"/>
</dbReference>
<comment type="catalytic activity">
    <reaction evidence="8 10">
        <text>deamido-NAD(+) + NH4(+) + ATP = AMP + diphosphate + NAD(+) + H(+)</text>
        <dbReference type="Rhea" id="RHEA:21188"/>
        <dbReference type="ChEBI" id="CHEBI:15378"/>
        <dbReference type="ChEBI" id="CHEBI:28938"/>
        <dbReference type="ChEBI" id="CHEBI:30616"/>
        <dbReference type="ChEBI" id="CHEBI:33019"/>
        <dbReference type="ChEBI" id="CHEBI:57540"/>
        <dbReference type="ChEBI" id="CHEBI:58437"/>
        <dbReference type="ChEBI" id="CHEBI:456215"/>
        <dbReference type="EC" id="6.3.1.5"/>
    </reaction>
</comment>
<comment type="similarity">
    <text evidence="1 8 9">Belongs to the NAD synthetase family.</text>
</comment>
<evidence type="ECO:0000256" key="3">
    <source>
        <dbReference type="ARBA" id="ARBA00022723"/>
    </source>
</evidence>
<dbReference type="SUPFAM" id="SSF52402">
    <property type="entry name" value="Adenine nucleotide alpha hydrolases-like"/>
    <property type="match status" value="1"/>
</dbReference>
<dbReference type="GO" id="GO:0008795">
    <property type="term" value="F:NAD+ synthase activity"/>
    <property type="evidence" value="ECO:0007669"/>
    <property type="project" value="UniProtKB-UniRule"/>
</dbReference>
<dbReference type="InterPro" id="IPR003694">
    <property type="entry name" value="NAD_synthase"/>
</dbReference>
<feature type="region of interest" description="Disordered" evidence="11">
    <location>
        <begin position="396"/>
        <end position="594"/>
    </location>
</feature>
<accession>A0A0C6FY78</accession>
<dbReference type="GO" id="GO:0004359">
    <property type="term" value="F:glutaminase activity"/>
    <property type="evidence" value="ECO:0007669"/>
    <property type="project" value="InterPro"/>
</dbReference>
<dbReference type="NCBIfam" id="NF002048">
    <property type="entry name" value="PRK00876.1"/>
    <property type="match status" value="1"/>
</dbReference>
<dbReference type="InterPro" id="IPR022310">
    <property type="entry name" value="NAD/GMP_synthase"/>
</dbReference>
<feature type="binding site" evidence="8">
    <location>
        <position position="865"/>
    </location>
    <ligand>
        <name>ATP</name>
        <dbReference type="ChEBI" id="CHEBI:30616"/>
    </ligand>
</feature>
<protein>
    <recommendedName>
        <fullName evidence="8 10">NH(3)-dependent NAD(+) synthetase</fullName>
        <ecNumber evidence="8 10">6.3.1.5</ecNumber>
    </recommendedName>
</protein>
<feature type="compositionally biased region" description="Basic and acidic residues" evidence="11">
    <location>
        <begin position="494"/>
        <end position="508"/>
    </location>
</feature>
<dbReference type="KEGG" id="maqu:Maq22A_c27200"/>
<proteinExistence type="inferred from homology"/>
<feature type="compositionally biased region" description="Basic and acidic residues" evidence="11">
    <location>
        <begin position="196"/>
        <end position="208"/>
    </location>
</feature>
<name>A0A0C6FY78_9HYPH</name>
<feature type="region of interest" description="Disordered" evidence="11">
    <location>
        <begin position="1"/>
        <end position="226"/>
    </location>
</feature>
<feature type="binding site" evidence="8">
    <location>
        <begin position="658"/>
        <end position="665"/>
    </location>
    <ligand>
        <name>ATP</name>
        <dbReference type="ChEBI" id="CHEBI:30616"/>
    </ligand>
</feature>
<feature type="binding site" evidence="8">
    <location>
        <position position="834"/>
    </location>
    <ligand>
        <name>deamido-NAD(+)</name>
        <dbReference type="ChEBI" id="CHEBI:58437"/>
        <note>ligand shared between two neighboring subunits</note>
    </ligand>
</feature>
<feature type="domain" description="NAD/GMP synthase" evidence="12">
    <location>
        <begin position="784"/>
        <end position="916"/>
    </location>
</feature>
<feature type="compositionally biased region" description="Low complexity" evidence="11">
    <location>
        <begin position="295"/>
        <end position="319"/>
    </location>
</feature>
<feature type="region of interest" description="Disordered" evidence="11">
    <location>
        <begin position="247"/>
        <end position="375"/>
    </location>
</feature>
<keyword evidence="3 8" id="KW-0479">Metal-binding</keyword>
<dbReference type="GO" id="GO:0046872">
    <property type="term" value="F:metal ion binding"/>
    <property type="evidence" value="ECO:0007669"/>
    <property type="project" value="UniProtKB-KW"/>
</dbReference>
<comment type="subunit">
    <text evidence="8">Homodimer.</text>
</comment>
<dbReference type="GO" id="GO:0005524">
    <property type="term" value="F:ATP binding"/>
    <property type="evidence" value="ECO:0007669"/>
    <property type="project" value="UniProtKB-UniRule"/>
</dbReference>
<keyword evidence="5 8" id="KW-0067">ATP-binding</keyword>
<feature type="compositionally biased region" description="Low complexity" evidence="11">
    <location>
        <begin position="458"/>
        <end position="476"/>
    </location>
</feature>
<keyword evidence="4 8" id="KW-0547">Nucleotide-binding</keyword>
<keyword evidence="6 8" id="KW-0460">Magnesium</keyword>
<evidence type="ECO:0000256" key="5">
    <source>
        <dbReference type="ARBA" id="ARBA00022840"/>
    </source>
</evidence>
<dbReference type="EC" id="6.3.1.5" evidence="8 10"/>
<dbReference type="PANTHER" id="PTHR23090">
    <property type="entry name" value="NH 3 /GLUTAMINE-DEPENDENT NAD + SYNTHETASE"/>
    <property type="match status" value="1"/>
</dbReference>
<dbReference type="Pfam" id="PF02540">
    <property type="entry name" value="NAD_synthase"/>
    <property type="match status" value="2"/>
</dbReference>
<dbReference type="NCBIfam" id="TIGR00552">
    <property type="entry name" value="nadE"/>
    <property type="match status" value="1"/>
</dbReference>